<dbReference type="Proteomes" id="UP000184085">
    <property type="component" value="Unassembled WGS sequence"/>
</dbReference>
<reference evidence="3" key="1">
    <citation type="submission" date="2016-09" db="EMBL/GenBank/DDBJ databases">
        <authorList>
            <person name="Wibberg D."/>
        </authorList>
    </citation>
    <scope>NUCLEOTIDE SEQUENCE [LARGE SCALE GENOMIC DNA]</scope>
</reference>
<gene>
    <name evidence="2" type="ORF">KARMA_0905</name>
</gene>
<evidence type="ECO:0000256" key="1">
    <source>
        <dbReference type="SAM" id="MobiDB-lite"/>
    </source>
</evidence>
<evidence type="ECO:0000313" key="2">
    <source>
        <dbReference type="EMBL" id="SCM66723.1"/>
    </source>
</evidence>
<dbReference type="RefSeq" id="WP_072704683.1">
    <property type="nucleotide sequence ID" value="NZ_FMJB01000039.1"/>
</dbReference>
<protein>
    <submittedName>
        <fullName evidence="2">Uncharacterized protein</fullName>
    </submittedName>
</protein>
<keyword evidence="3" id="KW-1185">Reference proteome</keyword>
<feature type="region of interest" description="Disordered" evidence="1">
    <location>
        <begin position="357"/>
        <end position="460"/>
    </location>
</feature>
<name>A0A1M4MW26_9RHOB</name>
<dbReference type="AlphaFoldDB" id="A0A1M4MW26"/>
<sequence length="460" mass="50777">MLITHARYSKDATSGSQDAVGYMCDHAVRKSNKLVNRSPAPEILMGDPTLIRAAIRMAPGQHKYRSAVLSFAPKDVDVAAFNAGCAVQRGRVNHALSMWLEAAFAGIPVTNRPPVLASTHTHTGRMEVNLLIPRWVLRADGKIRAYNPDPPGAGNRALREAVEDVLNHRFAWADPRNPMLKRLVHLPDWQLKEHAEAKRQGSPIPQTPRTILLAGIVEAVFAKSIQSRDDLLEWLTANGQLVYSMGKHHITIGTPDTSPNQRMRLTGPIFDAAFTSLPALIPQGTAKETIIQKRVNQIRNSIQSLPALWQKRADFNRSRFGLMRWPRMARTLRQWMSSPFTPRQIPSLRLDRPLQTQRIPDAPRPQPVPDGAPFARAPNSTGRGDLATPRRHRKPPIADRSSPVGAGQQLDFGRGAGDRNPQPALGNPARGSRLDLIRRRIHALPAGPDEPGTGSSGMMP</sequence>
<dbReference type="EMBL" id="FMJB01000039">
    <property type="protein sequence ID" value="SCM66723.1"/>
    <property type="molecule type" value="Genomic_DNA"/>
</dbReference>
<evidence type="ECO:0000313" key="3">
    <source>
        <dbReference type="Proteomes" id="UP000184085"/>
    </source>
</evidence>
<proteinExistence type="predicted"/>
<accession>A0A1M4MW26</accession>
<organism evidence="2 3">
    <name type="scientific">Donghicola eburneus</name>
    <dbReference type="NCBI Taxonomy" id="393278"/>
    <lineage>
        <taxon>Bacteria</taxon>
        <taxon>Pseudomonadati</taxon>
        <taxon>Pseudomonadota</taxon>
        <taxon>Alphaproteobacteria</taxon>
        <taxon>Rhodobacterales</taxon>
        <taxon>Roseobacteraceae</taxon>
        <taxon>Donghicola</taxon>
    </lineage>
</organism>